<gene>
    <name evidence="1" type="ORF">MCW_00094</name>
</gene>
<dbReference type="Proteomes" id="UP000002646">
    <property type="component" value="Unassembled WGS sequence"/>
</dbReference>
<sequence>MLIAESKQVDISLPRFKAFVRATEAFWLWDEVVSEDGLLLLQGDEARLAEIARLQQEQREIAARLKAMRATPVRIKRGQP</sequence>
<evidence type="ECO:0000313" key="2">
    <source>
        <dbReference type="Proteomes" id="UP000002646"/>
    </source>
</evidence>
<reference evidence="1 2" key="1">
    <citation type="submission" date="2012-03" db="EMBL/GenBank/DDBJ databases">
        <title>The Genome Sequence of Bartonella washoensis 085-0475.</title>
        <authorList>
            <consortium name="The Broad Institute Genome Sequencing Platform"/>
            <consortium name="The Broad Institute Genome Sequencing Center for Infectious Disease"/>
            <person name="Feldgarden M."/>
            <person name="Kirby J."/>
            <person name="Kosoy M."/>
            <person name="Birtles R."/>
            <person name="Probert W.S."/>
            <person name="Chiaraviglio L."/>
            <person name="Young S.K."/>
            <person name="Zeng Q."/>
            <person name="Gargeya S."/>
            <person name="Fitzgerald M."/>
            <person name="Haas B."/>
            <person name="Abouelleil A."/>
            <person name="Alvarado L."/>
            <person name="Arachchi H.M."/>
            <person name="Berlin A."/>
            <person name="Chapman S.B."/>
            <person name="Gearin G."/>
            <person name="Goldberg J."/>
            <person name="Griggs A."/>
            <person name="Gujja S."/>
            <person name="Hansen M."/>
            <person name="Heiman D."/>
            <person name="Howarth C."/>
            <person name="Larimer J."/>
            <person name="Lui A."/>
            <person name="MacDonald P.J.P."/>
            <person name="McCowen C."/>
            <person name="Montmayeur A."/>
            <person name="Murphy C."/>
            <person name="Neiman D."/>
            <person name="Pearson M."/>
            <person name="Priest M."/>
            <person name="Roberts A."/>
            <person name="Saif S."/>
            <person name="Shea T."/>
            <person name="Sisk P."/>
            <person name="Stolte C."/>
            <person name="Sykes S."/>
            <person name="Wortman J."/>
            <person name="Nusbaum C."/>
            <person name="Birren B."/>
        </authorList>
    </citation>
    <scope>NUCLEOTIDE SEQUENCE [LARGE SCALE GENOMIC DNA]</scope>
    <source>
        <strain evidence="1 2">085-0475</strain>
    </source>
</reference>
<proteinExistence type="predicted"/>
<dbReference type="AlphaFoldDB" id="J0ZDX6"/>
<name>J0ZDX6_9HYPH</name>
<organism evidence="1 2">
    <name type="scientific">Cardidatus Bartonella washoeensis 085-0475</name>
    <dbReference type="NCBI Taxonomy" id="1094564"/>
    <lineage>
        <taxon>Bacteria</taxon>
        <taxon>Pseudomonadati</taxon>
        <taxon>Pseudomonadota</taxon>
        <taxon>Alphaproteobacteria</taxon>
        <taxon>Hyphomicrobiales</taxon>
        <taxon>Bartonellaceae</taxon>
        <taxon>Bartonella</taxon>
    </lineage>
</organism>
<dbReference type="STRING" id="1094564.MCW_00094"/>
<evidence type="ECO:0000313" key="1">
    <source>
        <dbReference type="EMBL" id="EJF86198.1"/>
    </source>
</evidence>
<comment type="caution">
    <text evidence="1">The sequence shown here is derived from an EMBL/GenBank/DDBJ whole genome shotgun (WGS) entry which is preliminary data.</text>
</comment>
<dbReference type="PATRIC" id="fig|1094564.3.peg.138"/>
<accession>J0ZDX6</accession>
<dbReference type="EMBL" id="AILX01000005">
    <property type="protein sequence ID" value="EJF86198.1"/>
    <property type="molecule type" value="Genomic_DNA"/>
</dbReference>
<protein>
    <submittedName>
        <fullName evidence="1">Uncharacterized protein</fullName>
    </submittedName>
</protein>
<dbReference type="HOGENOM" id="CLU_2582598_0_0_5"/>